<dbReference type="PANTHER" id="PTHR11136">
    <property type="entry name" value="FOLYLPOLYGLUTAMATE SYNTHASE-RELATED"/>
    <property type="match status" value="1"/>
</dbReference>
<evidence type="ECO:0000256" key="3">
    <source>
        <dbReference type="ARBA" id="ARBA00005150"/>
    </source>
</evidence>
<keyword evidence="12" id="KW-0460">Magnesium</keyword>
<comment type="similarity">
    <text evidence="4 21">Belongs to the folylpolyglutamate synthase family.</text>
</comment>
<evidence type="ECO:0000256" key="15">
    <source>
        <dbReference type="ARBA" id="ARBA00030592"/>
    </source>
</evidence>
<dbReference type="PANTHER" id="PTHR11136:SF0">
    <property type="entry name" value="DIHYDROFOLATE SYNTHETASE-RELATED"/>
    <property type="match status" value="1"/>
</dbReference>
<feature type="domain" description="Mur ligase central" evidence="23">
    <location>
        <begin position="65"/>
        <end position="238"/>
    </location>
</feature>
<name>A0ABT0LHE1_9GAMM</name>
<sequence>MPAVPTLVRMKAPTSVPTHNALLVTWTDYLLAIHPTEIDMGLTRVSLVADRMGLLYFDHTKVITVAGTNGKGSTCAMIEAALILEGLSVGVYSSPHLIHYNERVRIKGIDASDSDLVAAFEAIELARDETSLTFFEYATLAGLYLFKAAKLDVILLEVGLGGRLDATNMIDADVAVITSIDLDHQEYLGDTREQVAVEKAGICRKGKPVIIGEQDIPQTLIASVAAKGALLYAVNNDFHYQAMVSHWSYQGKLFNVCDIGLPELPLPNAATAIAALEHICPSMSSDNIKQAIAHTRLSGRLECVSQSPTILLDVAHNPHAARYLLSRLQVRQPKRLLALCGMLKDKDIQQVLSVFEPHVERWYCCDLNVPRSAKATDLARLLPDSDGVQIFESLALGWAQLHKELQEDDIVIVFGSFYTVAGIKTLIEGNYSA</sequence>
<evidence type="ECO:0000256" key="18">
    <source>
        <dbReference type="ARBA" id="ARBA00047808"/>
    </source>
</evidence>
<dbReference type="Gene3D" id="3.40.1190.10">
    <property type="entry name" value="Mur-like, catalytic domain"/>
    <property type="match status" value="1"/>
</dbReference>
<organism evidence="24 25">
    <name type="scientific">Shewanella surugensis</name>
    <dbReference type="NCBI Taxonomy" id="212020"/>
    <lineage>
        <taxon>Bacteria</taxon>
        <taxon>Pseudomonadati</taxon>
        <taxon>Pseudomonadota</taxon>
        <taxon>Gammaproteobacteria</taxon>
        <taxon>Alteromonadales</taxon>
        <taxon>Shewanellaceae</taxon>
        <taxon>Shewanella</taxon>
    </lineage>
</organism>
<evidence type="ECO:0000256" key="4">
    <source>
        <dbReference type="ARBA" id="ARBA00008276"/>
    </source>
</evidence>
<gene>
    <name evidence="24" type="primary">folC</name>
    <name evidence="24" type="ORF">L2764_22180</name>
</gene>
<evidence type="ECO:0000256" key="5">
    <source>
        <dbReference type="ARBA" id="ARBA00013023"/>
    </source>
</evidence>
<dbReference type="Gene3D" id="3.90.190.20">
    <property type="entry name" value="Mur ligase, C-terminal domain"/>
    <property type="match status" value="1"/>
</dbReference>
<keyword evidence="11 21" id="KW-0067">ATP-binding</keyword>
<keyword evidence="25" id="KW-1185">Reference proteome</keyword>
<dbReference type="NCBIfam" id="NF008101">
    <property type="entry name" value="PRK10846.1"/>
    <property type="match status" value="1"/>
</dbReference>
<dbReference type="Pfam" id="PF02875">
    <property type="entry name" value="Mur_ligase_C"/>
    <property type="match status" value="1"/>
</dbReference>
<evidence type="ECO:0000259" key="23">
    <source>
        <dbReference type="Pfam" id="PF08245"/>
    </source>
</evidence>
<dbReference type="EC" id="6.3.2.17" evidence="6"/>
<comment type="catalytic activity">
    <reaction evidence="19">
        <text>(6R)-5,10-methylenetetrahydrofolyl-(gamma-L-Glu)(n) + L-glutamate + ATP = (6R)-5,10-methylenetetrahydrofolyl-(gamma-L-Glu)(n+1) + ADP + phosphate + H(+)</text>
        <dbReference type="Rhea" id="RHEA:51912"/>
        <dbReference type="Rhea" id="RHEA-COMP:13257"/>
        <dbReference type="Rhea" id="RHEA-COMP:13258"/>
        <dbReference type="ChEBI" id="CHEBI:15378"/>
        <dbReference type="ChEBI" id="CHEBI:29985"/>
        <dbReference type="ChEBI" id="CHEBI:30616"/>
        <dbReference type="ChEBI" id="CHEBI:43474"/>
        <dbReference type="ChEBI" id="CHEBI:136572"/>
        <dbReference type="ChEBI" id="CHEBI:456216"/>
        <dbReference type="EC" id="6.3.2.17"/>
    </reaction>
</comment>
<dbReference type="InterPro" id="IPR018109">
    <property type="entry name" value="Folylpolyglutamate_synth_CS"/>
</dbReference>
<proteinExistence type="inferred from homology"/>
<dbReference type="InterPro" id="IPR036565">
    <property type="entry name" value="Mur-like_cat_sf"/>
</dbReference>
<comment type="caution">
    <text evidence="24">The sequence shown here is derived from an EMBL/GenBank/DDBJ whole genome shotgun (WGS) entry which is preliminary data.</text>
</comment>
<protein>
    <recommendedName>
        <fullName evidence="7">Dihydrofolate synthase/folylpolyglutamate synthase</fullName>
        <ecNumber evidence="5">6.3.2.12</ecNumber>
        <ecNumber evidence="6">6.3.2.17</ecNumber>
    </recommendedName>
    <alternativeName>
        <fullName evidence="16">Folylpoly-gamma-glutamate synthetase-dihydrofolate synthetase</fullName>
    </alternativeName>
    <alternativeName>
        <fullName evidence="14">Folylpolyglutamate synthetase</fullName>
    </alternativeName>
    <alternativeName>
        <fullName evidence="15">Tetrahydrofolylpolyglutamate synthase</fullName>
    </alternativeName>
</protein>
<dbReference type="SUPFAM" id="SSF53244">
    <property type="entry name" value="MurD-like peptide ligases, peptide-binding domain"/>
    <property type="match status" value="1"/>
</dbReference>
<evidence type="ECO:0000256" key="16">
    <source>
        <dbReference type="ARBA" id="ARBA00032510"/>
    </source>
</evidence>
<evidence type="ECO:0000256" key="12">
    <source>
        <dbReference type="ARBA" id="ARBA00022842"/>
    </source>
</evidence>
<evidence type="ECO:0000256" key="19">
    <source>
        <dbReference type="ARBA" id="ARBA00049035"/>
    </source>
</evidence>
<comment type="pathway">
    <text evidence="2">Cofactor biosynthesis; tetrahydrofolate biosynthesis; 7,8-dihydrofolate from 2-amino-4-hydroxy-6-hydroxymethyl-7,8-dihydropteridine diphosphate and 4-aminobenzoate: step 2/2.</text>
</comment>
<dbReference type="GO" id="GO:0004326">
    <property type="term" value="F:tetrahydrofolylpolyglutamate synthase activity"/>
    <property type="evidence" value="ECO:0007669"/>
    <property type="project" value="UniProtKB-EC"/>
</dbReference>
<dbReference type="InterPro" id="IPR036615">
    <property type="entry name" value="Mur_ligase_C_dom_sf"/>
</dbReference>
<accession>A0ABT0LHE1</accession>
<comment type="catalytic activity">
    <reaction evidence="17">
        <text>(6S)-5,6,7,8-tetrahydrofolyl-(gamma-L-Glu)(n) + L-glutamate + ATP = (6S)-5,6,7,8-tetrahydrofolyl-(gamma-L-Glu)(n+1) + ADP + phosphate + H(+)</text>
        <dbReference type="Rhea" id="RHEA:10580"/>
        <dbReference type="Rhea" id="RHEA-COMP:14738"/>
        <dbReference type="Rhea" id="RHEA-COMP:14740"/>
        <dbReference type="ChEBI" id="CHEBI:15378"/>
        <dbReference type="ChEBI" id="CHEBI:29985"/>
        <dbReference type="ChEBI" id="CHEBI:30616"/>
        <dbReference type="ChEBI" id="CHEBI:43474"/>
        <dbReference type="ChEBI" id="CHEBI:141005"/>
        <dbReference type="ChEBI" id="CHEBI:456216"/>
        <dbReference type="EC" id="6.3.2.17"/>
    </reaction>
</comment>
<evidence type="ECO:0000259" key="22">
    <source>
        <dbReference type="Pfam" id="PF02875"/>
    </source>
</evidence>
<keyword evidence="10 21" id="KW-0547">Nucleotide-binding</keyword>
<evidence type="ECO:0000256" key="6">
    <source>
        <dbReference type="ARBA" id="ARBA00013025"/>
    </source>
</evidence>
<evidence type="ECO:0000256" key="2">
    <source>
        <dbReference type="ARBA" id="ARBA00004799"/>
    </source>
</evidence>
<dbReference type="EC" id="6.3.2.12" evidence="5"/>
<dbReference type="InterPro" id="IPR004101">
    <property type="entry name" value="Mur_ligase_C"/>
</dbReference>
<comment type="function">
    <text evidence="1">Functions in two distinct reactions of the de novo folate biosynthetic pathway. Catalyzes the addition of a glutamate residue to dihydropteroate (7,8-dihydropteroate or H2Pte) to form dihydrofolate (7,8-dihydrofolate monoglutamate or H2Pte-Glu). Also catalyzes successive additions of L-glutamate to tetrahydrofolate or 10-formyltetrahydrofolate or 5,10-methylenetetrahydrofolate, leading to folylpolyglutamate derivatives.</text>
</comment>
<keyword evidence="8 21" id="KW-0436">Ligase</keyword>
<dbReference type="Proteomes" id="UP001203423">
    <property type="component" value="Unassembled WGS sequence"/>
</dbReference>
<evidence type="ECO:0000256" key="7">
    <source>
        <dbReference type="ARBA" id="ARBA00019357"/>
    </source>
</evidence>
<comment type="pathway">
    <text evidence="3">Cofactor biosynthesis; tetrahydrofolylpolyglutamate biosynthesis.</text>
</comment>
<dbReference type="InterPro" id="IPR013221">
    <property type="entry name" value="Mur_ligase_cen"/>
</dbReference>
<evidence type="ECO:0000256" key="9">
    <source>
        <dbReference type="ARBA" id="ARBA00022723"/>
    </source>
</evidence>
<comment type="catalytic activity">
    <reaction evidence="20">
        <text>7,8-dihydropteroate + L-glutamate + ATP = 7,8-dihydrofolate + ADP + phosphate + H(+)</text>
        <dbReference type="Rhea" id="RHEA:23584"/>
        <dbReference type="ChEBI" id="CHEBI:15378"/>
        <dbReference type="ChEBI" id="CHEBI:17839"/>
        <dbReference type="ChEBI" id="CHEBI:29985"/>
        <dbReference type="ChEBI" id="CHEBI:30616"/>
        <dbReference type="ChEBI" id="CHEBI:43474"/>
        <dbReference type="ChEBI" id="CHEBI:57451"/>
        <dbReference type="ChEBI" id="CHEBI:456216"/>
        <dbReference type="EC" id="6.3.2.12"/>
    </reaction>
</comment>
<dbReference type="RefSeq" id="WP_248942516.1">
    <property type="nucleotide sequence ID" value="NZ_JAKIKS010000129.1"/>
</dbReference>
<evidence type="ECO:0000256" key="13">
    <source>
        <dbReference type="ARBA" id="ARBA00022909"/>
    </source>
</evidence>
<evidence type="ECO:0000256" key="17">
    <source>
        <dbReference type="ARBA" id="ARBA00047493"/>
    </source>
</evidence>
<dbReference type="NCBIfam" id="TIGR01499">
    <property type="entry name" value="folC"/>
    <property type="match status" value="1"/>
</dbReference>
<evidence type="ECO:0000256" key="10">
    <source>
        <dbReference type="ARBA" id="ARBA00022741"/>
    </source>
</evidence>
<keyword evidence="13" id="KW-0289">Folate biosynthesis</keyword>
<dbReference type="Pfam" id="PF08245">
    <property type="entry name" value="Mur_ligase_M"/>
    <property type="match status" value="1"/>
</dbReference>
<keyword evidence="9" id="KW-0479">Metal-binding</keyword>
<evidence type="ECO:0000313" key="24">
    <source>
        <dbReference type="EMBL" id="MCL1127113.1"/>
    </source>
</evidence>
<evidence type="ECO:0000256" key="8">
    <source>
        <dbReference type="ARBA" id="ARBA00022598"/>
    </source>
</evidence>
<evidence type="ECO:0000256" key="21">
    <source>
        <dbReference type="PIRNR" id="PIRNR001563"/>
    </source>
</evidence>
<reference evidence="24 25" key="1">
    <citation type="submission" date="2022-01" db="EMBL/GenBank/DDBJ databases">
        <title>Whole genome-based taxonomy of the Shewanellaceae.</title>
        <authorList>
            <person name="Martin-Rodriguez A.J."/>
        </authorList>
    </citation>
    <scope>NUCLEOTIDE SEQUENCE [LARGE SCALE GENOMIC DNA]</scope>
    <source>
        <strain evidence="24 25">DSM 17177</strain>
    </source>
</reference>
<evidence type="ECO:0000256" key="1">
    <source>
        <dbReference type="ARBA" id="ARBA00002714"/>
    </source>
</evidence>
<dbReference type="InterPro" id="IPR001645">
    <property type="entry name" value="Folylpolyglutamate_synth"/>
</dbReference>
<dbReference type="EMBL" id="JAKIKS010000129">
    <property type="protein sequence ID" value="MCL1127113.1"/>
    <property type="molecule type" value="Genomic_DNA"/>
</dbReference>
<evidence type="ECO:0000256" key="20">
    <source>
        <dbReference type="ARBA" id="ARBA00049161"/>
    </source>
</evidence>
<dbReference type="PROSITE" id="PS01012">
    <property type="entry name" value="FOLYLPOLYGLU_SYNT_2"/>
    <property type="match status" value="1"/>
</dbReference>
<feature type="domain" description="Mur ligase C-terminal" evidence="22">
    <location>
        <begin position="299"/>
        <end position="417"/>
    </location>
</feature>
<dbReference type="SUPFAM" id="SSF53623">
    <property type="entry name" value="MurD-like peptide ligases, catalytic domain"/>
    <property type="match status" value="1"/>
</dbReference>
<dbReference type="PIRSF" id="PIRSF001563">
    <property type="entry name" value="Folylpolyglu_synth"/>
    <property type="match status" value="1"/>
</dbReference>
<evidence type="ECO:0000256" key="11">
    <source>
        <dbReference type="ARBA" id="ARBA00022840"/>
    </source>
</evidence>
<evidence type="ECO:0000256" key="14">
    <source>
        <dbReference type="ARBA" id="ARBA00030048"/>
    </source>
</evidence>
<evidence type="ECO:0000313" key="25">
    <source>
        <dbReference type="Proteomes" id="UP001203423"/>
    </source>
</evidence>
<dbReference type="GO" id="GO:0008841">
    <property type="term" value="F:dihydrofolate synthase activity"/>
    <property type="evidence" value="ECO:0007669"/>
    <property type="project" value="UniProtKB-EC"/>
</dbReference>
<comment type="catalytic activity">
    <reaction evidence="18">
        <text>10-formyltetrahydrofolyl-(gamma-L-Glu)(n) + L-glutamate + ATP = 10-formyltetrahydrofolyl-(gamma-L-Glu)(n+1) + ADP + phosphate + H(+)</text>
        <dbReference type="Rhea" id="RHEA:51904"/>
        <dbReference type="Rhea" id="RHEA-COMP:13088"/>
        <dbReference type="Rhea" id="RHEA-COMP:14300"/>
        <dbReference type="ChEBI" id="CHEBI:15378"/>
        <dbReference type="ChEBI" id="CHEBI:29985"/>
        <dbReference type="ChEBI" id="CHEBI:30616"/>
        <dbReference type="ChEBI" id="CHEBI:43474"/>
        <dbReference type="ChEBI" id="CHEBI:134413"/>
        <dbReference type="ChEBI" id="CHEBI:456216"/>
        <dbReference type="EC" id="6.3.2.17"/>
    </reaction>
</comment>